<dbReference type="PROSITE" id="PS00107">
    <property type="entry name" value="PROTEIN_KINASE_ATP"/>
    <property type="match status" value="1"/>
</dbReference>
<dbReference type="Pfam" id="PF00069">
    <property type="entry name" value="Pkinase"/>
    <property type="match status" value="1"/>
</dbReference>
<keyword evidence="2 3" id="KW-0067">ATP-binding</keyword>
<dbReference type="EMBL" id="DF836489">
    <property type="protein sequence ID" value="GAN08348.1"/>
    <property type="molecule type" value="Genomic_DNA"/>
</dbReference>
<name>A0A0C9N1A5_9FUNG</name>
<keyword evidence="6" id="KW-1185">Reference proteome</keyword>
<evidence type="ECO:0000256" key="3">
    <source>
        <dbReference type="PROSITE-ProRule" id="PRU10141"/>
    </source>
</evidence>
<organism evidence="5">
    <name type="scientific">Mucor ambiguus</name>
    <dbReference type="NCBI Taxonomy" id="91626"/>
    <lineage>
        <taxon>Eukaryota</taxon>
        <taxon>Fungi</taxon>
        <taxon>Fungi incertae sedis</taxon>
        <taxon>Mucoromycota</taxon>
        <taxon>Mucoromycotina</taxon>
        <taxon>Mucoromycetes</taxon>
        <taxon>Mucorales</taxon>
        <taxon>Mucorineae</taxon>
        <taxon>Mucoraceae</taxon>
        <taxon>Mucor</taxon>
    </lineage>
</organism>
<dbReference type="SUPFAM" id="SSF56112">
    <property type="entry name" value="Protein kinase-like (PK-like)"/>
    <property type="match status" value="1"/>
</dbReference>
<protein>
    <recommendedName>
        <fullName evidence="4">Protein kinase domain-containing protein</fullName>
    </recommendedName>
</protein>
<evidence type="ECO:0000256" key="2">
    <source>
        <dbReference type="ARBA" id="ARBA00022840"/>
    </source>
</evidence>
<dbReference type="Gene3D" id="2.60.200.20">
    <property type="match status" value="1"/>
</dbReference>
<dbReference type="InterPro" id="IPR000719">
    <property type="entry name" value="Prot_kinase_dom"/>
</dbReference>
<feature type="binding site" evidence="3">
    <location>
        <position position="278"/>
    </location>
    <ligand>
        <name>ATP</name>
        <dbReference type="ChEBI" id="CHEBI:30616"/>
    </ligand>
</feature>
<dbReference type="SMART" id="SM00220">
    <property type="entry name" value="S_TKc"/>
    <property type="match status" value="1"/>
</dbReference>
<dbReference type="OrthoDB" id="407410at2759"/>
<dbReference type="PROSITE" id="PS50011">
    <property type="entry name" value="PROTEIN_KINASE_DOM"/>
    <property type="match status" value="1"/>
</dbReference>
<evidence type="ECO:0000256" key="1">
    <source>
        <dbReference type="ARBA" id="ARBA00022741"/>
    </source>
</evidence>
<dbReference type="InterPro" id="IPR008271">
    <property type="entry name" value="Ser/Thr_kinase_AS"/>
</dbReference>
<dbReference type="PROSITE" id="PS00108">
    <property type="entry name" value="PROTEIN_KINASE_ST"/>
    <property type="match status" value="1"/>
</dbReference>
<dbReference type="STRING" id="91626.A0A0C9N1A5"/>
<dbReference type="FunFam" id="1.10.510.10:FF:000571">
    <property type="entry name" value="Maternal embryonic leucine zipper kinase"/>
    <property type="match status" value="1"/>
</dbReference>
<dbReference type="InterPro" id="IPR017441">
    <property type="entry name" value="Protein_kinase_ATP_BS"/>
</dbReference>
<dbReference type="Proteomes" id="UP000053815">
    <property type="component" value="Unassembled WGS sequence"/>
</dbReference>
<dbReference type="GO" id="GO:0004672">
    <property type="term" value="F:protein kinase activity"/>
    <property type="evidence" value="ECO:0007669"/>
    <property type="project" value="InterPro"/>
</dbReference>
<keyword evidence="1 3" id="KW-0547">Nucleotide-binding</keyword>
<dbReference type="Gene3D" id="1.10.510.10">
    <property type="entry name" value="Transferase(Phosphotransferase) domain 1"/>
    <property type="match status" value="1"/>
</dbReference>
<dbReference type="GO" id="GO:0005524">
    <property type="term" value="F:ATP binding"/>
    <property type="evidence" value="ECO:0007669"/>
    <property type="project" value="UniProtKB-UniRule"/>
</dbReference>
<proteinExistence type="predicted"/>
<dbReference type="AlphaFoldDB" id="A0A0C9N1A5"/>
<evidence type="ECO:0000313" key="5">
    <source>
        <dbReference type="EMBL" id="GAN08348.1"/>
    </source>
</evidence>
<evidence type="ECO:0000259" key="4">
    <source>
        <dbReference type="PROSITE" id="PS50011"/>
    </source>
</evidence>
<gene>
    <name evidence="5" type="ORF">MAM1_0200d07857</name>
</gene>
<dbReference type="PANTHER" id="PTHR24347">
    <property type="entry name" value="SERINE/THREONINE-PROTEIN KINASE"/>
    <property type="match status" value="1"/>
</dbReference>
<reference evidence="5" key="1">
    <citation type="submission" date="2014-09" db="EMBL/GenBank/DDBJ databases">
        <title>Draft genome sequence of an oleaginous Mucoromycotina fungus Mucor ambiguus NBRC6742.</title>
        <authorList>
            <person name="Takeda I."/>
            <person name="Yamane N."/>
            <person name="Morita T."/>
            <person name="Tamano K."/>
            <person name="Machida M."/>
            <person name="Baker S."/>
            <person name="Koike H."/>
        </authorList>
    </citation>
    <scope>NUCLEOTIDE SEQUENCE</scope>
    <source>
        <strain evidence="5">NBRC 6742</strain>
    </source>
</reference>
<dbReference type="InterPro" id="IPR011009">
    <property type="entry name" value="Kinase-like_dom_sf"/>
</dbReference>
<accession>A0A0C9N1A5</accession>
<sequence>MKLPKATKLRNNSSHLDLGLKGSSKVLSYINKNVKRTSSAMQNYHLAGVHSGVAYATRSRSHKALDPVLTSPKTCVLTKDASGHYKFTEENKRAWGFLVQNKAEPFLLIRHVEDRKTNEPAGYSIGGDPDSAIRYVFALFDFDKVVHLPFDIRITHKDAEKHLAFICGVKSQNEKGDHKVAVYLSNRSSNGIWINSKRMLIPTVELSPEDEIRFLDPEKYKDTTENPSFTFIRNPDWVTTFAESIHDLFLTGKKIGSGSFGQVFSAQCKKTNKMVAMKVIYKNALLHKPKAKESLLREIGVCLSFPIHPCIIQVNRLFDIDNKMYIIMEYGVDGDLFDSVTSHEIGLKEYEVKIIFDQIAHAISFLHNRGIVHRDIKLENVIMCDRKSLTVKLCDFGLSTFIRSNKPLETSCGTIMYAAPELLESKGYGKEIDVWSLGVLLFTALATSTPFPQVGDDGKEEDRQRLREQIKTGKLDYSLPVWEEISDDAKDLINNMIMVDTTKRFSIQQVIEHKWLKTIESEEALKAGYCRNPALVDYLEQSKV</sequence>
<feature type="domain" description="Protein kinase" evidence="4">
    <location>
        <begin position="249"/>
        <end position="516"/>
    </location>
</feature>
<evidence type="ECO:0000313" key="6">
    <source>
        <dbReference type="Proteomes" id="UP000053815"/>
    </source>
</evidence>